<feature type="binding site" evidence="7">
    <location>
        <position position="331"/>
    </location>
    <ligand>
        <name>Zn(2+)</name>
        <dbReference type="ChEBI" id="CHEBI:29105"/>
    </ligand>
</feature>
<dbReference type="InterPro" id="IPR006680">
    <property type="entry name" value="Amidohydro-rel"/>
</dbReference>
<dbReference type="Pfam" id="PF01979">
    <property type="entry name" value="Amidohydro_1"/>
    <property type="match status" value="1"/>
</dbReference>
<evidence type="ECO:0000256" key="3">
    <source>
        <dbReference type="ARBA" id="ARBA00022801"/>
    </source>
</evidence>
<dbReference type="EC" id="3.5.2.7" evidence="1 7"/>
<dbReference type="GO" id="GO:0050480">
    <property type="term" value="F:imidazolonepropionase activity"/>
    <property type="evidence" value="ECO:0007669"/>
    <property type="project" value="UniProtKB-UniRule"/>
</dbReference>
<dbReference type="HAMAP" id="MF_00372">
    <property type="entry name" value="HutI"/>
    <property type="match status" value="1"/>
</dbReference>
<comment type="subcellular location">
    <subcellularLocation>
        <location evidence="7">Cytoplasm</location>
    </subcellularLocation>
</comment>
<feature type="binding site" evidence="7">
    <location>
        <position position="89"/>
    </location>
    <ligand>
        <name>Fe(3+)</name>
        <dbReference type="ChEBI" id="CHEBI:29034"/>
    </ligand>
</feature>
<comment type="function">
    <text evidence="7">Catalyzes the hydrolytic cleavage of the carbon-nitrogen bond in imidazolone-5-propanoate to yield N-formimidoyl-L-glutamate. It is the third step in the universal histidine degradation pathway.</text>
</comment>
<dbReference type="AlphaFoldDB" id="A0A8X8IHY0"/>
<dbReference type="NCBIfam" id="TIGR01224">
    <property type="entry name" value="hutI"/>
    <property type="match status" value="1"/>
</dbReference>
<protein>
    <recommendedName>
        <fullName evidence="1 7">Imidazolonepropionase</fullName>
        <ecNumber evidence="1 7">3.5.2.7</ecNumber>
    </recommendedName>
    <alternativeName>
        <fullName evidence="7">Imidazolone-5-propionate hydrolase</fullName>
    </alternativeName>
</protein>
<dbReference type="SUPFAM" id="SSF51556">
    <property type="entry name" value="Metallo-dependent hydrolases"/>
    <property type="match status" value="1"/>
</dbReference>
<dbReference type="GO" id="GO:0019556">
    <property type="term" value="P:L-histidine catabolic process to glutamate and formamide"/>
    <property type="evidence" value="ECO:0007669"/>
    <property type="project" value="UniProtKB-UniRule"/>
</dbReference>
<organism evidence="9 10">
    <name type="scientific">Hydrobacter penzbergensis</name>
    <dbReference type="NCBI Taxonomy" id="1235997"/>
    <lineage>
        <taxon>Bacteria</taxon>
        <taxon>Pseudomonadati</taxon>
        <taxon>Bacteroidota</taxon>
        <taxon>Chitinophagia</taxon>
        <taxon>Chitinophagales</taxon>
        <taxon>Chitinophagaceae</taxon>
        <taxon>Hydrobacter</taxon>
    </lineage>
</organism>
<keyword evidence="2 7" id="KW-0479">Metal-binding</keyword>
<comment type="pathway">
    <text evidence="7">Amino-acid degradation; L-histidine degradation into L-glutamate; N-formimidoyl-L-glutamate from L-histidine: step 3/3.</text>
</comment>
<comment type="catalytic activity">
    <reaction evidence="7">
        <text>4-imidazolone-5-propanoate + H2O = N-formimidoyl-L-glutamate</text>
        <dbReference type="Rhea" id="RHEA:23660"/>
        <dbReference type="ChEBI" id="CHEBI:15377"/>
        <dbReference type="ChEBI" id="CHEBI:58928"/>
        <dbReference type="ChEBI" id="CHEBI:77893"/>
        <dbReference type="EC" id="3.5.2.7"/>
    </reaction>
</comment>
<gene>
    <name evidence="7" type="primary">hutI</name>
    <name evidence="9" type="ORF">SAMN05444410_1157</name>
</gene>
<dbReference type="Proteomes" id="UP000198711">
    <property type="component" value="Unassembled WGS sequence"/>
</dbReference>
<dbReference type="InterPro" id="IPR011059">
    <property type="entry name" value="Metal-dep_hydrolase_composite"/>
</dbReference>
<keyword evidence="7" id="KW-0963">Cytoplasm</keyword>
<dbReference type="GO" id="GO:0005737">
    <property type="term" value="C:cytoplasm"/>
    <property type="evidence" value="ECO:0007669"/>
    <property type="project" value="UniProtKB-SubCell"/>
</dbReference>
<keyword evidence="4 7" id="KW-0369">Histidine metabolism</keyword>
<feature type="binding site" evidence="7">
    <location>
        <position position="257"/>
    </location>
    <ligand>
        <name>Fe(3+)</name>
        <dbReference type="ChEBI" id="CHEBI:29034"/>
    </ligand>
</feature>
<feature type="binding site" evidence="7">
    <location>
        <position position="159"/>
    </location>
    <ligand>
        <name>N-formimidoyl-L-glutamate</name>
        <dbReference type="ChEBI" id="CHEBI:58928"/>
    </ligand>
</feature>
<feature type="domain" description="Amidohydrolase-related" evidence="8">
    <location>
        <begin position="78"/>
        <end position="419"/>
    </location>
</feature>
<feature type="binding site" evidence="7">
    <location>
        <position position="192"/>
    </location>
    <ligand>
        <name>4-imidazolone-5-propanoate</name>
        <dbReference type="ChEBI" id="CHEBI:77893"/>
    </ligand>
</feature>
<feature type="binding site" evidence="7">
    <location>
        <position position="89"/>
    </location>
    <ligand>
        <name>Zn(2+)</name>
        <dbReference type="ChEBI" id="CHEBI:29105"/>
    </ligand>
</feature>
<feature type="binding site" evidence="7">
    <location>
        <position position="87"/>
    </location>
    <ligand>
        <name>Zn(2+)</name>
        <dbReference type="ChEBI" id="CHEBI:29105"/>
    </ligand>
</feature>
<keyword evidence="6 7" id="KW-0408">Iron</keyword>
<dbReference type="InterPro" id="IPR005920">
    <property type="entry name" value="HutI"/>
</dbReference>
<dbReference type="PANTHER" id="PTHR42752:SF1">
    <property type="entry name" value="IMIDAZOLONEPROPIONASE-RELATED"/>
    <property type="match status" value="1"/>
</dbReference>
<keyword evidence="10" id="KW-1185">Reference proteome</keyword>
<dbReference type="GO" id="GO:0008270">
    <property type="term" value="F:zinc ion binding"/>
    <property type="evidence" value="ECO:0007669"/>
    <property type="project" value="UniProtKB-UniRule"/>
</dbReference>
<feature type="binding site" evidence="7">
    <location>
        <position position="335"/>
    </location>
    <ligand>
        <name>N-formimidoyl-L-glutamate</name>
        <dbReference type="ChEBI" id="CHEBI:58928"/>
    </ligand>
</feature>
<keyword evidence="5 7" id="KW-0862">Zinc</keyword>
<name>A0A8X8IHY0_9BACT</name>
<feature type="binding site" evidence="7">
    <location>
        <position position="96"/>
    </location>
    <ligand>
        <name>4-imidazolone-5-propanoate</name>
        <dbReference type="ChEBI" id="CHEBI:77893"/>
    </ligand>
</feature>
<feature type="binding site" evidence="7">
    <location>
        <position position="331"/>
    </location>
    <ligand>
        <name>Fe(3+)</name>
        <dbReference type="ChEBI" id="CHEBI:29034"/>
    </ligand>
</feature>
<evidence type="ECO:0000256" key="2">
    <source>
        <dbReference type="ARBA" id="ARBA00022723"/>
    </source>
</evidence>
<dbReference type="InterPro" id="IPR032466">
    <property type="entry name" value="Metal_Hydrolase"/>
</dbReference>
<feature type="binding site" evidence="7">
    <location>
        <position position="336"/>
    </location>
    <ligand>
        <name>4-imidazolone-5-propanoate</name>
        <dbReference type="ChEBI" id="CHEBI:77893"/>
    </ligand>
</feature>
<dbReference type="EMBL" id="FNNO01000015">
    <property type="protein sequence ID" value="SDX39815.1"/>
    <property type="molecule type" value="Genomic_DNA"/>
</dbReference>
<evidence type="ECO:0000256" key="4">
    <source>
        <dbReference type="ARBA" id="ARBA00022808"/>
    </source>
</evidence>
<sequence>MERGYIVYMLRLITHIKCLVGTRNTSTVLRGAALRELPCVEDAFLLLDDERIAAYGLMKDIDKQELSNPTVIDARGAFVLPAWCDSHTHLVFAASREEEFVDKIRGMSYEAIAAKGGGILNSARKLQEMPEEQLFEQSLQRLYELIRLGTGAIEIKSGYGLSVQGELKMLRVIKKLKAVSPIPIKATFLGAHTYPLVYRNDHQGYIDLMIHDMLPEIAKERLADYIDVFCEEGFFSPAETITICKAGMMAGLKPKIHANQLHLSGGVQVGVQLGALSVDHLETMDADAIKALAASNTIGTLLPTAAFFLRMPFQPARQLIDAGCAIALASDYNPGSSPSGNMNLVVSMSCIQMKLSPEEAINAATMNGAYAMELGDRLGSITVGKKANLIFTKPIPSLAYLPYAFGSNLVDRVMINGEWIEK</sequence>
<reference evidence="9 10" key="1">
    <citation type="submission" date="2016-10" db="EMBL/GenBank/DDBJ databases">
        <authorList>
            <person name="Varghese N."/>
            <person name="Submissions S."/>
        </authorList>
    </citation>
    <scope>NUCLEOTIDE SEQUENCE [LARGE SCALE GENOMIC DNA]</scope>
    <source>
        <strain evidence="9 10">DSM 25353</strain>
    </source>
</reference>
<feature type="binding site" evidence="7">
    <location>
        <position position="260"/>
    </location>
    <ligand>
        <name>4-imidazolone-5-propanoate</name>
        <dbReference type="ChEBI" id="CHEBI:77893"/>
    </ligand>
</feature>
<comment type="similarity">
    <text evidence="7">Belongs to the metallo-dependent hydrolases superfamily. HutI family.</text>
</comment>
<dbReference type="FunFam" id="3.20.20.140:FF:000007">
    <property type="entry name" value="Imidazolonepropionase"/>
    <property type="match status" value="1"/>
</dbReference>
<dbReference type="Gene3D" id="2.30.40.10">
    <property type="entry name" value="Urease, subunit C, domain 1"/>
    <property type="match status" value="1"/>
</dbReference>
<feature type="binding site" evidence="7">
    <location>
        <position position="159"/>
    </location>
    <ligand>
        <name>4-imidazolone-5-propanoate</name>
        <dbReference type="ChEBI" id="CHEBI:77893"/>
    </ligand>
</feature>
<feature type="binding site" evidence="7">
    <location>
        <position position="87"/>
    </location>
    <ligand>
        <name>Fe(3+)</name>
        <dbReference type="ChEBI" id="CHEBI:29034"/>
    </ligand>
</feature>
<dbReference type="PANTHER" id="PTHR42752">
    <property type="entry name" value="IMIDAZOLONEPROPIONASE"/>
    <property type="match status" value="1"/>
</dbReference>
<keyword evidence="3 7" id="KW-0378">Hydrolase</keyword>
<evidence type="ECO:0000313" key="9">
    <source>
        <dbReference type="EMBL" id="SDX39815.1"/>
    </source>
</evidence>
<evidence type="ECO:0000256" key="7">
    <source>
        <dbReference type="HAMAP-Rule" id="MF_00372"/>
    </source>
</evidence>
<comment type="caution">
    <text evidence="9">The sequence shown here is derived from an EMBL/GenBank/DDBJ whole genome shotgun (WGS) entry which is preliminary data.</text>
</comment>
<accession>A0A8X8IHY0</accession>
<evidence type="ECO:0000259" key="8">
    <source>
        <dbReference type="Pfam" id="PF01979"/>
    </source>
</evidence>
<dbReference type="Gene3D" id="3.20.20.140">
    <property type="entry name" value="Metal-dependent hydrolases"/>
    <property type="match status" value="1"/>
</dbReference>
<evidence type="ECO:0000256" key="6">
    <source>
        <dbReference type="ARBA" id="ARBA00023004"/>
    </source>
</evidence>
<feature type="binding site" evidence="7">
    <location>
        <position position="333"/>
    </location>
    <ligand>
        <name>N-formimidoyl-L-glutamate</name>
        <dbReference type="ChEBI" id="CHEBI:58928"/>
    </ligand>
</feature>
<feature type="binding site" evidence="7">
    <location>
        <position position="257"/>
    </location>
    <ligand>
        <name>Zn(2+)</name>
        <dbReference type="ChEBI" id="CHEBI:29105"/>
    </ligand>
</feature>
<evidence type="ECO:0000313" key="10">
    <source>
        <dbReference type="Proteomes" id="UP000198711"/>
    </source>
</evidence>
<evidence type="ECO:0000256" key="1">
    <source>
        <dbReference type="ARBA" id="ARBA00012864"/>
    </source>
</evidence>
<comment type="cofactor">
    <cofactor evidence="7">
        <name>Zn(2+)</name>
        <dbReference type="ChEBI" id="CHEBI:29105"/>
    </cofactor>
    <cofactor evidence="7">
        <name>Fe(3+)</name>
        <dbReference type="ChEBI" id="CHEBI:29034"/>
    </cofactor>
    <text evidence="7">Binds 1 zinc or iron ion per subunit.</text>
</comment>
<evidence type="ECO:0000256" key="5">
    <source>
        <dbReference type="ARBA" id="ARBA00022833"/>
    </source>
</evidence>
<dbReference type="SUPFAM" id="SSF51338">
    <property type="entry name" value="Composite domain of metallo-dependent hydrolases"/>
    <property type="match status" value="1"/>
</dbReference>
<proteinExistence type="inferred from homology"/>
<dbReference type="GO" id="GO:0005506">
    <property type="term" value="F:iron ion binding"/>
    <property type="evidence" value="ECO:0007669"/>
    <property type="project" value="UniProtKB-UniRule"/>
</dbReference>